<protein>
    <submittedName>
        <fullName evidence="1">Uncharacterized protein</fullName>
    </submittedName>
</protein>
<comment type="caution">
    <text evidence="1">The sequence shown here is derived from an EMBL/GenBank/DDBJ whole genome shotgun (WGS) entry which is preliminary data.</text>
</comment>
<accession>A0ACB0ZMK5</accession>
<dbReference type="Proteomes" id="UP001497535">
    <property type="component" value="Unassembled WGS sequence"/>
</dbReference>
<proteinExistence type="predicted"/>
<gene>
    <name evidence="1" type="ORF">MENTE1834_LOCUS26984</name>
</gene>
<evidence type="ECO:0000313" key="1">
    <source>
        <dbReference type="EMBL" id="CAK5079844.1"/>
    </source>
</evidence>
<sequence length="51" mass="5597">MLAFLLLLAFPSGSATSALFFCATTFPLSTFASAHLPNWYSLLQHFLLVCD</sequence>
<keyword evidence="2" id="KW-1185">Reference proteome</keyword>
<name>A0ACB0ZMK5_MELEN</name>
<dbReference type="EMBL" id="CAVMJV010000039">
    <property type="protein sequence ID" value="CAK5079844.1"/>
    <property type="molecule type" value="Genomic_DNA"/>
</dbReference>
<evidence type="ECO:0000313" key="2">
    <source>
        <dbReference type="Proteomes" id="UP001497535"/>
    </source>
</evidence>
<reference evidence="1" key="1">
    <citation type="submission" date="2023-11" db="EMBL/GenBank/DDBJ databases">
        <authorList>
            <person name="Poullet M."/>
        </authorList>
    </citation>
    <scope>NUCLEOTIDE SEQUENCE</scope>
    <source>
        <strain evidence="1">E1834</strain>
    </source>
</reference>
<organism evidence="1 2">
    <name type="scientific">Meloidogyne enterolobii</name>
    <name type="common">Root-knot nematode worm</name>
    <name type="synonym">Meloidogyne mayaguensis</name>
    <dbReference type="NCBI Taxonomy" id="390850"/>
    <lineage>
        <taxon>Eukaryota</taxon>
        <taxon>Metazoa</taxon>
        <taxon>Ecdysozoa</taxon>
        <taxon>Nematoda</taxon>
        <taxon>Chromadorea</taxon>
        <taxon>Rhabditida</taxon>
        <taxon>Tylenchina</taxon>
        <taxon>Tylenchomorpha</taxon>
        <taxon>Tylenchoidea</taxon>
        <taxon>Meloidogynidae</taxon>
        <taxon>Meloidogyninae</taxon>
        <taxon>Meloidogyne</taxon>
    </lineage>
</organism>